<accession>A0AAD6FG55</accession>
<protein>
    <submittedName>
        <fullName evidence="2">Uncharacterized protein</fullName>
    </submittedName>
</protein>
<feature type="region of interest" description="Disordered" evidence="1">
    <location>
        <begin position="53"/>
        <end position="85"/>
    </location>
</feature>
<proteinExistence type="predicted"/>
<gene>
    <name evidence="2" type="ORF">JOQ06_010861</name>
</gene>
<sequence length="85" mass="9413">MIELKACSHVAGVQTDRGCMLDMEAKRGSRDLLWTRGLELSLCVTPHSLKPPLELGGIRGPNHSRRSSRLLGGTKRRSWLKPVPP</sequence>
<organism evidence="2 3">
    <name type="scientific">Pogonophryne albipinna</name>
    <dbReference type="NCBI Taxonomy" id="1090488"/>
    <lineage>
        <taxon>Eukaryota</taxon>
        <taxon>Metazoa</taxon>
        <taxon>Chordata</taxon>
        <taxon>Craniata</taxon>
        <taxon>Vertebrata</taxon>
        <taxon>Euteleostomi</taxon>
        <taxon>Actinopterygii</taxon>
        <taxon>Neopterygii</taxon>
        <taxon>Teleostei</taxon>
        <taxon>Neoteleostei</taxon>
        <taxon>Acanthomorphata</taxon>
        <taxon>Eupercaria</taxon>
        <taxon>Perciformes</taxon>
        <taxon>Notothenioidei</taxon>
        <taxon>Pogonophryne</taxon>
    </lineage>
</organism>
<keyword evidence="3" id="KW-1185">Reference proteome</keyword>
<comment type="caution">
    <text evidence="2">The sequence shown here is derived from an EMBL/GenBank/DDBJ whole genome shotgun (WGS) entry which is preliminary data.</text>
</comment>
<dbReference type="AlphaFoldDB" id="A0AAD6FG55"/>
<name>A0AAD6FG55_9TELE</name>
<feature type="compositionally biased region" description="Basic residues" evidence="1">
    <location>
        <begin position="62"/>
        <end position="79"/>
    </location>
</feature>
<evidence type="ECO:0000313" key="3">
    <source>
        <dbReference type="Proteomes" id="UP001219934"/>
    </source>
</evidence>
<evidence type="ECO:0000313" key="2">
    <source>
        <dbReference type="EMBL" id="KAJ4932439.1"/>
    </source>
</evidence>
<evidence type="ECO:0000256" key="1">
    <source>
        <dbReference type="SAM" id="MobiDB-lite"/>
    </source>
</evidence>
<dbReference type="Proteomes" id="UP001219934">
    <property type="component" value="Unassembled WGS sequence"/>
</dbReference>
<feature type="non-terminal residue" evidence="2">
    <location>
        <position position="1"/>
    </location>
</feature>
<reference evidence="2" key="1">
    <citation type="submission" date="2022-11" db="EMBL/GenBank/DDBJ databases">
        <title>Chromosome-level genome of Pogonophryne albipinna.</title>
        <authorList>
            <person name="Jo E."/>
        </authorList>
    </citation>
    <scope>NUCLEOTIDE SEQUENCE</scope>
    <source>
        <strain evidence="2">SGF0006</strain>
        <tissue evidence="2">Muscle</tissue>
    </source>
</reference>
<dbReference type="EMBL" id="JAPTMU010000014">
    <property type="protein sequence ID" value="KAJ4932439.1"/>
    <property type="molecule type" value="Genomic_DNA"/>
</dbReference>